<keyword evidence="1" id="KW-0808">Transferase</keyword>
<keyword evidence="4" id="KW-0067">ATP-binding</keyword>
<dbReference type="GO" id="GO:0005524">
    <property type="term" value="F:ATP binding"/>
    <property type="evidence" value="ECO:0007669"/>
    <property type="project" value="UniProtKB-KW"/>
</dbReference>
<gene>
    <name evidence="6" type="ORF">TRFO_09816</name>
</gene>
<dbReference type="GeneID" id="94829779"/>
<keyword evidence="7" id="KW-1185">Reference proteome</keyword>
<dbReference type="GO" id="GO:0004674">
    <property type="term" value="F:protein serine/threonine kinase activity"/>
    <property type="evidence" value="ECO:0007669"/>
    <property type="project" value="TreeGrafter"/>
</dbReference>
<dbReference type="OrthoDB" id="26722at2759"/>
<dbReference type="AlphaFoldDB" id="A0A1J4JEE6"/>
<evidence type="ECO:0000313" key="7">
    <source>
        <dbReference type="Proteomes" id="UP000179807"/>
    </source>
</evidence>
<dbReference type="VEuPathDB" id="TrichDB:TRFO_09816"/>
<comment type="caution">
    <text evidence="6">The sequence shown here is derived from an EMBL/GenBank/DDBJ whole genome shotgun (WGS) entry which is preliminary data.</text>
</comment>
<evidence type="ECO:0000313" key="6">
    <source>
        <dbReference type="EMBL" id="OHS96663.1"/>
    </source>
</evidence>
<dbReference type="InterPro" id="IPR051681">
    <property type="entry name" value="Ser/Thr_Kinases-Pseudokinases"/>
</dbReference>
<evidence type="ECO:0000256" key="2">
    <source>
        <dbReference type="ARBA" id="ARBA00022741"/>
    </source>
</evidence>
<dbReference type="PANTHER" id="PTHR44329:SF288">
    <property type="entry name" value="MITOGEN-ACTIVATED PROTEIN KINASE KINASE KINASE 20"/>
    <property type="match status" value="1"/>
</dbReference>
<keyword evidence="2" id="KW-0547">Nucleotide-binding</keyword>
<dbReference type="Proteomes" id="UP000179807">
    <property type="component" value="Unassembled WGS sequence"/>
</dbReference>
<dbReference type="InterPro" id="IPR000719">
    <property type="entry name" value="Prot_kinase_dom"/>
</dbReference>
<dbReference type="Gene3D" id="1.10.510.10">
    <property type="entry name" value="Transferase(Phosphotransferase) domain 1"/>
    <property type="match status" value="1"/>
</dbReference>
<protein>
    <recommendedName>
        <fullName evidence="5">Protein kinase domain-containing protein</fullName>
    </recommendedName>
</protein>
<keyword evidence="3" id="KW-0418">Kinase</keyword>
<feature type="domain" description="Protein kinase" evidence="5">
    <location>
        <begin position="1"/>
        <end position="124"/>
    </location>
</feature>
<dbReference type="InterPro" id="IPR001245">
    <property type="entry name" value="Ser-Thr/Tyr_kinase_cat_dom"/>
</dbReference>
<evidence type="ECO:0000256" key="3">
    <source>
        <dbReference type="ARBA" id="ARBA00022777"/>
    </source>
</evidence>
<dbReference type="PROSITE" id="PS50011">
    <property type="entry name" value="PROTEIN_KINASE_DOM"/>
    <property type="match status" value="1"/>
</dbReference>
<name>A0A1J4JEE6_9EUKA</name>
<evidence type="ECO:0000256" key="1">
    <source>
        <dbReference type="ARBA" id="ARBA00022679"/>
    </source>
</evidence>
<dbReference type="EMBL" id="MLAK01001160">
    <property type="protein sequence ID" value="OHS96663.1"/>
    <property type="molecule type" value="Genomic_DNA"/>
</dbReference>
<organism evidence="6 7">
    <name type="scientific">Tritrichomonas foetus</name>
    <dbReference type="NCBI Taxonomy" id="1144522"/>
    <lineage>
        <taxon>Eukaryota</taxon>
        <taxon>Metamonada</taxon>
        <taxon>Parabasalia</taxon>
        <taxon>Tritrichomonadida</taxon>
        <taxon>Tritrichomonadidae</taxon>
        <taxon>Tritrichomonas</taxon>
    </lineage>
</organism>
<dbReference type="SUPFAM" id="SSF56112">
    <property type="entry name" value="Protein kinase-like (PK-like)"/>
    <property type="match status" value="1"/>
</dbReference>
<dbReference type="RefSeq" id="XP_068349800.1">
    <property type="nucleotide sequence ID" value="XM_068495075.1"/>
</dbReference>
<evidence type="ECO:0000259" key="5">
    <source>
        <dbReference type="PROSITE" id="PS50011"/>
    </source>
</evidence>
<reference evidence="6" key="1">
    <citation type="submission" date="2016-10" db="EMBL/GenBank/DDBJ databases">
        <authorList>
            <person name="Benchimol M."/>
            <person name="Almeida L.G."/>
            <person name="Vasconcelos A.T."/>
            <person name="Perreira-Neves A."/>
            <person name="Rosa I.A."/>
            <person name="Tasca T."/>
            <person name="Bogo M.R."/>
            <person name="de Souza W."/>
        </authorList>
    </citation>
    <scope>NUCLEOTIDE SEQUENCE [LARGE SCALE GENOMIC DNA]</scope>
    <source>
        <strain evidence="6">K</strain>
    </source>
</reference>
<accession>A0A1J4JEE6</accession>
<sequence>MGHQNFFDQNHQHSQTQTYGTLFYMSPESQLDGDNGIESDVYSFGIILFEILTAHPAYDLTSPELKTTLKLQNKVCLDNYRPQFPFPIKAEFQELIEQCWDPIPYNRPKFTEIYEKLSSDKKYLLNDVDEEEFLVYLDELEEAKNNDFQIQNEEIIAELLAENQILRNENELLKNQTNEEK</sequence>
<dbReference type="PANTHER" id="PTHR44329">
    <property type="entry name" value="SERINE/THREONINE-PROTEIN KINASE TNNI3K-RELATED"/>
    <property type="match status" value="1"/>
</dbReference>
<proteinExistence type="predicted"/>
<dbReference type="Pfam" id="PF07714">
    <property type="entry name" value="PK_Tyr_Ser-Thr"/>
    <property type="match status" value="1"/>
</dbReference>
<evidence type="ECO:0000256" key="4">
    <source>
        <dbReference type="ARBA" id="ARBA00022840"/>
    </source>
</evidence>
<dbReference type="InterPro" id="IPR011009">
    <property type="entry name" value="Kinase-like_dom_sf"/>
</dbReference>